<proteinExistence type="predicted"/>
<evidence type="ECO:0000256" key="4">
    <source>
        <dbReference type="ARBA" id="ARBA00022737"/>
    </source>
</evidence>
<dbReference type="Gene3D" id="3.30.70.20">
    <property type="match status" value="1"/>
</dbReference>
<evidence type="ECO:0000313" key="10">
    <source>
        <dbReference type="Proteomes" id="UP000051236"/>
    </source>
</evidence>
<dbReference type="PANTHER" id="PTHR43687">
    <property type="entry name" value="ADENYLYLSULFATE REDUCTASE, BETA SUBUNIT"/>
    <property type="match status" value="1"/>
</dbReference>
<dbReference type="EMBL" id="AZGA01000088">
    <property type="protein sequence ID" value="KRM30548.1"/>
    <property type="molecule type" value="Genomic_DNA"/>
</dbReference>
<evidence type="ECO:0000256" key="3">
    <source>
        <dbReference type="ARBA" id="ARBA00022723"/>
    </source>
</evidence>
<dbReference type="PROSITE" id="PS00198">
    <property type="entry name" value="4FE4S_FER_1"/>
    <property type="match status" value="2"/>
</dbReference>
<dbReference type="eggNOG" id="COG1146">
    <property type="taxonomic scope" value="Bacteria"/>
</dbReference>
<feature type="domain" description="4Fe-4S ferredoxin-type" evidence="8">
    <location>
        <begin position="35"/>
        <end position="64"/>
    </location>
</feature>
<gene>
    <name evidence="9" type="ORF">FC83_GL001683</name>
</gene>
<evidence type="ECO:0000259" key="8">
    <source>
        <dbReference type="PROSITE" id="PS51379"/>
    </source>
</evidence>
<sequence length="107" mass="11569">MSIRIDPAKCNGCGRCAEICPGNLIQMVGSGKDRKAQMAYPDECWGCMSCVKVCPVQAIEFYIGSDIGGQGASLTAAVSKKEIDWTACKDGCILQQIITERQKANKY</sequence>
<dbReference type="InterPro" id="IPR017900">
    <property type="entry name" value="4Fe4S_Fe_S_CS"/>
</dbReference>
<keyword evidence="3" id="KW-0479">Metal-binding</keyword>
<keyword evidence="4" id="KW-0677">Repeat</keyword>
<evidence type="ECO:0000313" key="9">
    <source>
        <dbReference type="EMBL" id="KRM30548.1"/>
    </source>
</evidence>
<dbReference type="PROSITE" id="PS51379">
    <property type="entry name" value="4FE4S_FER_2"/>
    <property type="match status" value="2"/>
</dbReference>
<feature type="domain" description="4Fe-4S ferredoxin-type" evidence="8">
    <location>
        <begin position="1"/>
        <end position="30"/>
    </location>
</feature>
<evidence type="ECO:0000256" key="2">
    <source>
        <dbReference type="ARBA" id="ARBA00022485"/>
    </source>
</evidence>
<evidence type="ECO:0000256" key="1">
    <source>
        <dbReference type="ARBA" id="ARBA00022448"/>
    </source>
</evidence>
<keyword evidence="10" id="KW-1185">Reference proteome</keyword>
<keyword evidence="6" id="KW-0408">Iron</keyword>
<accession>X0QIE0</accession>
<dbReference type="InterPro" id="IPR050572">
    <property type="entry name" value="Fe-S_Ferredoxin"/>
</dbReference>
<evidence type="ECO:0000256" key="7">
    <source>
        <dbReference type="ARBA" id="ARBA00023014"/>
    </source>
</evidence>
<protein>
    <submittedName>
        <fullName evidence="9">Ferredoxin</fullName>
    </submittedName>
</protein>
<dbReference type="Proteomes" id="UP000051236">
    <property type="component" value="Unassembled WGS sequence"/>
</dbReference>
<dbReference type="AlphaFoldDB" id="X0QIE0"/>
<dbReference type="Pfam" id="PF14697">
    <property type="entry name" value="Fer4_21"/>
    <property type="match status" value="1"/>
</dbReference>
<dbReference type="RefSeq" id="WP_035450691.1">
    <property type="nucleotide sequence ID" value="NZ_AZGA01000088.1"/>
</dbReference>
<dbReference type="InterPro" id="IPR017896">
    <property type="entry name" value="4Fe4S_Fe-S-bd"/>
</dbReference>
<keyword evidence="5" id="KW-0249">Electron transport</keyword>
<dbReference type="PANTHER" id="PTHR43687:SF6">
    <property type="entry name" value="L-ASPARTATE SEMIALDEHYDE SULFURTRANSFERASE IRON-SULFUR SUBUNIT"/>
    <property type="match status" value="1"/>
</dbReference>
<evidence type="ECO:0000256" key="5">
    <source>
        <dbReference type="ARBA" id="ARBA00022982"/>
    </source>
</evidence>
<comment type="caution">
    <text evidence="9">The sequence shown here is derived from an EMBL/GenBank/DDBJ whole genome shotgun (WGS) entry which is preliminary data.</text>
</comment>
<dbReference type="GO" id="GO:0046872">
    <property type="term" value="F:metal ion binding"/>
    <property type="evidence" value="ECO:0007669"/>
    <property type="project" value="UniProtKB-KW"/>
</dbReference>
<dbReference type="PATRIC" id="fig|1423734.3.peg.1702"/>
<dbReference type="SUPFAM" id="SSF54862">
    <property type="entry name" value="4Fe-4S ferredoxins"/>
    <property type="match status" value="1"/>
</dbReference>
<evidence type="ECO:0000256" key="6">
    <source>
        <dbReference type="ARBA" id="ARBA00023004"/>
    </source>
</evidence>
<name>X0QIE0_9LACO</name>
<keyword evidence="7" id="KW-0411">Iron-sulfur</keyword>
<reference evidence="9 10" key="1">
    <citation type="journal article" date="2015" name="Genome Announc.">
        <title>Expanding the biotechnology potential of lactobacilli through comparative genomics of 213 strains and associated genera.</title>
        <authorList>
            <person name="Sun Z."/>
            <person name="Harris H.M."/>
            <person name="McCann A."/>
            <person name="Guo C."/>
            <person name="Argimon S."/>
            <person name="Zhang W."/>
            <person name="Yang X."/>
            <person name="Jeffery I.B."/>
            <person name="Cooney J.C."/>
            <person name="Kagawa T.F."/>
            <person name="Liu W."/>
            <person name="Song Y."/>
            <person name="Salvetti E."/>
            <person name="Wrobel A."/>
            <person name="Rasinkangas P."/>
            <person name="Parkhill J."/>
            <person name="Rea M.C."/>
            <person name="O'Sullivan O."/>
            <person name="Ritari J."/>
            <person name="Douillard F.P."/>
            <person name="Paul Ross R."/>
            <person name="Yang R."/>
            <person name="Briner A.E."/>
            <person name="Felis G.E."/>
            <person name="de Vos W.M."/>
            <person name="Barrangou R."/>
            <person name="Klaenhammer T.R."/>
            <person name="Caufield P.W."/>
            <person name="Cui Y."/>
            <person name="Zhang H."/>
            <person name="O'Toole P.W."/>
        </authorList>
    </citation>
    <scope>NUCLEOTIDE SEQUENCE [LARGE SCALE GENOMIC DNA]</scope>
    <source>
        <strain evidence="9 10">DSM 18527</strain>
    </source>
</reference>
<dbReference type="OrthoDB" id="9794954at2"/>
<keyword evidence="1" id="KW-0813">Transport</keyword>
<dbReference type="STRING" id="1423734.FC83_GL001683"/>
<keyword evidence="2" id="KW-0004">4Fe-4S</keyword>
<organism evidence="9 10">
    <name type="scientific">Agrilactobacillus composti DSM 18527 = JCM 14202</name>
    <dbReference type="NCBI Taxonomy" id="1423734"/>
    <lineage>
        <taxon>Bacteria</taxon>
        <taxon>Bacillati</taxon>
        <taxon>Bacillota</taxon>
        <taxon>Bacilli</taxon>
        <taxon>Lactobacillales</taxon>
        <taxon>Lactobacillaceae</taxon>
        <taxon>Agrilactobacillus</taxon>
    </lineage>
</organism>
<dbReference type="GO" id="GO:0051539">
    <property type="term" value="F:4 iron, 4 sulfur cluster binding"/>
    <property type="evidence" value="ECO:0007669"/>
    <property type="project" value="UniProtKB-KW"/>
</dbReference>